<accession>A0AAW2FAN4</accession>
<dbReference type="AlphaFoldDB" id="A0AAW2FAN4"/>
<sequence length="175" mass="20179">MNAGDGGRRRILGCSSRLSYQFNPLIKRPDAFNISERFHAGFLTKFRRKIFDAIFGANKRNILGSLLQNADDGGDERAAVTTTRHRHSLSREAEEEGEKGRVASKPMKRPMKEVLLLPRRPDIPAPGPGVPLKYYLLSTFGTRADEFYTTRSSFRVRDPFFRFYRLLERQKKKKK</sequence>
<comment type="caution">
    <text evidence="2">The sequence shown here is derived from an EMBL/GenBank/DDBJ whole genome shotgun (WGS) entry which is preliminary data.</text>
</comment>
<evidence type="ECO:0000313" key="2">
    <source>
        <dbReference type="EMBL" id="KAL0112120.1"/>
    </source>
</evidence>
<keyword evidence="3" id="KW-1185">Reference proteome</keyword>
<evidence type="ECO:0000313" key="3">
    <source>
        <dbReference type="Proteomes" id="UP001430953"/>
    </source>
</evidence>
<dbReference type="EMBL" id="JADYXP020000013">
    <property type="protein sequence ID" value="KAL0112120.1"/>
    <property type="molecule type" value="Genomic_DNA"/>
</dbReference>
<proteinExistence type="predicted"/>
<reference evidence="2 3" key="1">
    <citation type="submission" date="2023-03" db="EMBL/GenBank/DDBJ databases">
        <title>High recombination rates correlate with genetic variation in Cardiocondyla obscurior ants.</title>
        <authorList>
            <person name="Errbii M."/>
        </authorList>
    </citation>
    <scope>NUCLEOTIDE SEQUENCE [LARGE SCALE GENOMIC DNA]</scope>
    <source>
        <strain evidence="2">Alpha-2009</strain>
        <tissue evidence="2">Whole body</tissue>
    </source>
</reference>
<evidence type="ECO:0000256" key="1">
    <source>
        <dbReference type="SAM" id="MobiDB-lite"/>
    </source>
</evidence>
<protein>
    <submittedName>
        <fullName evidence="2">Uncharacterized protein</fullName>
    </submittedName>
</protein>
<gene>
    <name evidence="2" type="ORF">PUN28_013392</name>
</gene>
<name>A0AAW2FAN4_9HYME</name>
<feature type="region of interest" description="Disordered" evidence="1">
    <location>
        <begin position="82"/>
        <end position="104"/>
    </location>
</feature>
<dbReference type="Proteomes" id="UP001430953">
    <property type="component" value="Unassembled WGS sequence"/>
</dbReference>
<organism evidence="2 3">
    <name type="scientific">Cardiocondyla obscurior</name>
    <dbReference type="NCBI Taxonomy" id="286306"/>
    <lineage>
        <taxon>Eukaryota</taxon>
        <taxon>Metazoa</taxon>
        <taxon>Ecdysozoa</taxon>
        <taxon>Arthropoda</taxon>
        <taxon>Hexapoda</taxon>
        <taxon>Insecta</taxon>
        <taxon>Pterygota</taxon>
        <taxon>Neoptera</taxon>
        <taxon>Endopterygota</taxon>
        <taxon>Hymenoptera</taxon>
        <taxon>Apocrita</taxon>
        <taxon>Aculeata</taxon>
        <taxon>Formicoidea</taxon>
        <taxon>Formicidae</taxon>
        <taxon>Myrmicinae</taxon>
        <taxon>Cardiocondyla</taxon>
    </lineage>
</organism>